<dbReference type="PANTHER" id="PTHR12849:SF0">
    <property type="entry name" value="LARIAT DEBRANCHING ENZYME"/>
    <property type="match status" value="1"/>
</dbReference>
<feature type="compositionally biased region" description="Basic residues" evidence="13">
    <location>
        <begin position="626"/>
        <end position="635"/>
    </location>
</feature>
<keyword evidence="16" id="KW-1185">Reference proteome</keyword>
<keyword evidence="10" id="KW-0408">Iron</keyword>
<dbReference type="PANTHER" id="PTHR12849">
    <property type="entry name" value="RNA LARIAT DEBRANCHING ENZYME"/>
    <property type="match status" value="1"/>
</dbReference>
<evidence type="ECO:0000256" key="5">
    <source>
        <dbReference type="ARBA" id="ARBA00006045"/>
    </source>
</evidence>
<keyword evidence="6" id="KW-0507">mRNA processing</keyword>
<dbReference type="CDD" id="cd00844">
    <property type="entry name" value="MPP_Dbr1_N"/>
    <property type="match status" value="1"/>
</dbReference>
<dbReference type="GO" id="GO:0000398">
    <property type="term" value="P:mRNA splicing, via spliceosome"/>
    <property type="evidence" value="ECO:0007669"/>
    <property type="project" value="TreeGrafter"/>
</dbReference>
<name>A0A168EDY1_9HYPO</name>
<keyword evidence="12" id="KW-0539">Nucleus</keyword>
<comment type="cofactor">
    <cofactor evidence="2">
        <name>Zn(2+)</name>
        <dbReference type="ChEBI" id="CHEBI:29105"/>
    </cofactor>
</comment>
<dbReference type="Proteomes" id="UP000078544">
    <property type="component" value="Unassembled WGS sequence"/>
</dbReference>
<evidence type="ECO:0000256" key="4">
    <source>
        <dbReference type="ARBA" id="ARBA00004123"/>
    </source>
</evidence>
<evidence type="ECO:0000256" key="8">
    <source>
        <dbReference type="ARBA" id="ARBA00022801"/>
    </source>
</evidence>
<feature type="compositionally biased region" description="Gly residues" evidence="13">
    <location>
        <begin position="597"/>
        <end position="625"/>
    </location>
</feature>
<comment type="cofactor">
    <cofactor evidence="3">
        <name>Fe(2+)</name>
        <dbReference type="ChEBI" id="CHEBI:29033"/>
    </cofactor>
</comment>
<dbReference type="GO" id="GO:0005634">
    <property type="term" value="C:nucleus"/>
    <property type="evidence" value="ECO:0007669"/>
    <property type="project" value="UniProtKB-SubCell"/>
</dbReference>
<evidence type="ECO:0000259" key="14">
    <source>
        <dbReference type="SMART" id="SM01124"/>
    </source>
</evidence>
<evidence type="ECO:0000256" key="3">
    <source>
        <dbReference type="ARBA" id="ARBA00001954"/>
    </source>
</evidence>
<dbReference type="InterPro" id="IPR041816">
    <property type="entry name" value="Dbr1_N"/>
</dbReference>
<evidence type="ECO:0000256" key="13">
    <source>
        <dbReference type="SAM" id="MobiDB-lite"/>
    </source>
</evidence>
<evidence type="ECO:0000256" key="11">
    <source>
        <dbReference type="ARBA" id="ARBA00023211"/>
    </source>
</evidence>
<organism evidence="15 16">
    <name type="scientific">Moelleriella libera RCEF 2490</name>
    <dbReference type="NCBI Taxonomy" id="1081109"/>
    <lineage>
        <taxon>Eukaryota</taxon>
        <taxon>Fungi</taxon>
        <taxon>Dikarya</taxon>
        <taxon>Ascomycota</taxon>
        <taxon>Pezizomycotina</taxon>
        <taxon>Sordariomycetes</taxon>
        <taxon>Hypocreomycetidae</taxon>
        <taxon>Hypocreales</taxon>
        <taxon>Clavicipitaceae</taxon>
        <taxon>Moelleriella</taxon>
    </lineage>
</organism>
<evidence type="ECO:0000256" key="6">
    <source>
        <dbReference type="ARBA" id="ARBA00022664"/>
    </source>
</evidence>
<dbReference type="InterPro" id="IPR007708">
    <property type="entry name" value="DBR1_C"/>
</dbReference>
<evidence type="ECO:0000256" key="1">
    <source>
        <dbReference type="ARBA" id="ARBA00001936"/>
    </source>
</evidence>
<feature type="region of interest" description="Disordered" evidence="13">
    <location>
        <begin position="578"/>
        <end position="635"/>
    </location>
</feature>
<evidence type="ECO:0000256" key="2">
    <source>
        <dbReference type="ARBA" id="ARBA00001947"/>
    </source>
</evidence>
<dbReference type="InterPro" id="IPR004843">
    <property type="entry name" value="Calcineurin-like_PHP"/>
</dbReference>
<evidence type="ECO:0000313" key="15">
    <source>
        <dbReference type="EMBL" id="KZZ98697.1"/>
    </source>
</evidence>
<dbReference type="InterPro" id="IPR029052">
    <property type="entry name" value="Metallo-depent_PP-like"/>
</dbReference>
<dbReference type="Pfam" id="PF05011">
    <property type="entry name" value="DBR1"/>
    <property type="match status" value="1"/>
</dbReference>
<dbReference type="SMART" id="SM01124">
    <property type="entry name" value="DBR1"/>
    <property type="match status" value="1"/>
</dbReference>
<sequence>MAAVDAQAPREEQSRQDLLLKSAPPSLHGKAQLTKNSTIPVNSIEPLDAESDSMSSETTTADIHGVRLAVEGCGHGTLNAIYAAVDESCKVRGWDGVDLVIIGGDFQAGLVVPKTRALRCTVGLTTQQAVRNAADLSIMSCPVKYRHLGDFPEYYAGTRTAPYLTVFVGGNHEASSHLWELYYGGWVAPNIYYMGAANVLRLGPLRIAAMSGIWKGFDYRKPHHERLPFSGDDVKSFYHVREVDVRKLLLLQTQVDIGLSHDWPRYVENHGDAAWLFRKKPDFRRDSLDGQLGSVAAELVMDRLRPPYWFSAHLHIKFSALKKYPVAAAAVTESPDQAAAAAPQGEEDGAPEAEKEANPDEIDLDAEDEDDATHDDGGAPISEPGETNQVSEEVRAQLPASFAKPPPRQNHPPAQPVPPAVPPGIANREVRFLALDKCLPGRHFLQLCDIEPCSAAELSAHPPAPSGPRYSLAYDPEWLAITRVFHTTLTFGDKASATSPDLGENHYLPLIKAEAAWVQENIVDLDKLRVPHNFEQTAPPHVPGTPEIVQQQPEEYTNPQTAAFCRLMGLENLWDASAEERRQRQTQGPPPSESYGRRGGFGGRGGRGRGRGGGAGGGGWGGGGRGGRRGGRGRW</sequence>
<evidence type="ECO:0000256" key="12">
    <source>
        <dbReference type="ARBA" id="ARBA00023242"/>
    </source>
</evidence>
<keyword evidence="9" id="KW-0862">Zinc</keyword>
<dbReference type="STRING" id="1081109.A0A168EDY1"/>
<dbReference type="EMBL" id="AZGY01000005">
    <property type="protein sequence ID" value="KZZ98697.1"/>
    <property type="molecule type" value="Genomic_DNA"/>
</dbReference>
<feature type="compositionally biased region" description="Acidic residues" evidence="13">
    <location>
        <begin position="359"/>
        <end position="373"/>
    </location>
</feature>
<comment type="similarity">
    <text evidence="5">Belongs to the lariat debranching enzyme family.</text>
</comment>
<feature type="domain" description="Lariat debranching enzyme C-terminal" evidence="14">
    <location>
        <begin position="421"/>
        <end position="574"/>
    </location>
</feature>
<comment type="subcellular location">
    <subcellularLocation>
        <location evidence="4">Nucleus</location>
    </subcellularLocation>
</comment>
<dbReference type="AlphaFoldDB" id="A0A168EDY1"/>
<dbReference type="Pfam" id="PF00149">
    <property type="entry name" value="Metallophos"/>
    <property type="match status" value="1"/>
</dbReference>
<accession>A0A168EDY1</accession>
<feature type="compositionally biased region" description="Pro residues" evidence="13">
    <location>
        <begin position="404"/>
        <end position="422"/>
    </location>
</feature>
<proteinExistence type="inferred from homology"/>
<evidence type="ECO:0000256" key="10">
    <source>
        <dbReference type="ARBA" id="ARBA00023004"/>
    </source>
</evidence>
<evidence type="ECO:0000256" key="9">
    <source>
        <dbReference type="ARBA" id="ARBA00022833"/>
    </source>
</evidence>
<dbReference type="GO" id="GO:0046872">
    <property type="term" value="F:metal ion binding"/>
    <property type="evidence" value="ECO:0007669"/>
    <property type="project" value="UniProtKB-KW"/>
</dbReference>
<keyword evidence="7" id="KW-0479">Metal-binding</keyword>
<dbReference type="SUPFAM" id="SSF56300">
    <property type="entry name" value="Metallo-dependent phosphatases"/>
    <property type="match status" value="1"/>
</dbReference>
<feature type="region of interest" description="Disordered" evidence="13">
    <location>
        <begin position="335"/>
        <end position="422"/>
    </location>
</feature>
<keyword evidence="8" id="KW-0378">Hydrolase</keyword>
<dbReference type="OrthoDB" id="407609at2759"/>
<keyword evidence="11" id="KW-0464">Manganese</keyword>
<protein>
    <submittedName>
        <fullName evidence="15">MFS transporter</fullName>
    </submittedName>
</protein>
<feature type="region of interest" description="Disordered" evidence="13">
    <location>
        <begin position="1"/>
        <end position="41"/>
    </location>
</feature>
<reference evidence="15 16" key="1">
    <citation type="journal article" date="2016" name="Genome Biol. Evol.">
        <title>Divergent and convergent evolution of fungal pathogenicity.</title>
        <authorList>
            <person name="Shang Y."/>
            <person name="Xiao G."/>
            <person name="Zheng P."/>
            <person name="Cen K."/>
            <person name="Zhan S."/>
            <person name="Wang C."/>
        </authorList>
    </citation>
    <scope>NUCLEOTIDE SEQUENCE [LARGE SCALE GENOMIC DNA]</scope>
    <source>
        <strain evidence="15 16">RCEF 2490</strain>
    </source>
</reference>
<evidence type="ECO:0000256" key="7">
    <source>
        <dbReference type="ARBA" id="ARBA00022723"/>
    </source>
</evidence>
<dbReference type="GO" id="GO:0008419">
    <property type="term" value="F:RNA lariat debranching enzyme activity"/>
    <property type="evidence" value="ECO:0007669"/>
    <property type="project" value="TreeGrafter"/>
</dbReference>
<comment type="cofactor">
    <cofactor evidence="1">
        <name>Mn(2+)</name>
        <dbReference type="ChEBI" id="CHEBI:29035"/>
    </cofactor>
</comment>
<gene>
    <name evidence="15" type="ORF">AAL_03215</name>
</gene>
<comment type="caution">
    <text evidence="15">The sequence shown here is derived from an EMBL/GenBank/DDBJ whole genome shotgun (WGS) entry which is preliminary data.</text>
</comment>
<evidence type="ECO:0000313" key="16">
    <source>
        <dbReference type="Proteomes" id="UP000078544"/>
    </source>
</evidence>